<proteinExistence type="predicted"/>
<dbReference type="Proteomes" id="UP001500902">
    <property type="component" value="Unassembled WGS sequence"/>
</dbReference>
<feature type="region of interest" description="Disordered" evidence="1">
    <location>
        <begin position="217"/>
        <end position="237"/>
    </location>
</feature>
<comment type="caution">
    <text evidence="3">The sequence shown here is derived from an EMBL/GenBank/DDBJ whole genome shotgun (WGS) entry which is preliminary data.</text>
</comment>
<feature type="transmembrane region" description="Helical" evidence="2">
    <location>
        <begin position="84"/>
        <end position="106"/>
    </location>
</feature>
<feature type="transmembrane region" description="Helical" evidence="2">
    <location>
        <begin position="112"/>
        <end position="134"/>
    </location>
</feature>
<reference evidence="4" key="1">
    <citation type="journal article" date="2019" name="Int. J. Syst. Evol. Microbiol.">
        <title>The Global Catalogue of Microorganisms (GCM) 10K type strain sequencing project: providing services to taxonomists for standard genome sequencing and annotation.</title>
        <authorList>
            <consortium name="The Broad Institute Genomics Platform"/>
            <consortium name="The Broad Institute Genome Sequencing Center for Infectious Disease"/>
            <person name="Wu L."/>
            <person name="Ma J."/>
        </authorList>
    </citation>
    <scope>NUCLEOTIDE SEQUENCE [LARGE SCALE GENOMIC DNA]</scope>
    <source>
        <strain evidence="4">JCM 16904</strain>
    </source>
</reference>
<accession>A0ABP7CQ30</accession>
<evidence type="ECO:0000313" key="3">
    <source>
        <dbReference type="EMBL" id="GAA3692370.1"/>
    </source>
</evidence>
<dbReference type="Pfam" id="PF06912">
    <property type="entry name" value="DUF1275"/>
    <property type="match status" value="1"/>
</dbReference>
<protein>
    <submittedName>
        <fullName evidence="3">YoaK family protein</fullName>
    </submittedName>
</protein>
<dbReference type="PANTHER" id="PTHR37314:SF4">
    <property type="entry name" value="UPF0700 TRANSMEMBRANE PROTEIN YOAK"/>
    <property type="match status" value="1"/>
</dbReference>
<feature type="transmembrane region" description="Helical" evidence="2">
    <location>
        <begin position="193"/>
        <end position="210"/>
    </location>
</feature>
<evidence type="ECO:0000256" key="2">
    <source>
        <dbReference type="SAM" id="Phobius"/>
    </source>
</evidence>
<feature type="transmembrane region" description="Helical" evidence="2">
    <location>
        <begin position="54"/>
        <end position="72"/>
    </location>
</feature>
<gene>
    <name evidence="3" type="ORF">GCM10022224_067600</name>
</gene>
<keyword evidence="2" id="KW-0812">Transmembrane</keyword>
<dbReference type="InterPro" id="IPR010699">
    <property type="entry name" value="DUF1275"/>
</dbReference>
<feature type="transmembrane region" description="Helical" evidence="2">
    <location>
        <begin position="167"/>
        <end position="187"/>
    </location>
</feature>
<keyword evidence="4" id="KW-1185">Reference proteome</keyword>
<sequence>MVSVELGVLLAVVGGFLDGYSVMGLGGVFANAQTGNVVLLGVEAARGHWAQAAGHVPPIVAFVAGVAVAETLRRPRVAAVVRRPARAALVVEIAVLVVVGLLSAGVPDVAKVMVIAFVASIQVSTFRTLVTWSYNTTMMTGNIRSASQALYLAVVDRDREAGRKARHFAVIIVGFLAGGVAGGWLVLHAGPRTIWVAAGVLLVALGLFVLDEHRSPGRATGAGEDDDPGSPPRRGLR</sequence>
<organism evidence="3 4">
    <name type="scientific">Nonomuraea antimicrobica</name>
    <dbReference type="NCBI Taxonomy" id="561173"/>
    <lineage>
        <taxon>Bacteria</taxon>
        <taxon>Bacillati</taxon>
        <taxon>Actinomycetota</taxon>
        <taxon>Actinomycetes</taxon>
        <taxon>Streptosporangiales</taxon>
        <taxon>Streptosporangiaceae</taxon>
        <taxon>Nonomuraea</taxon>
    </lineage>
</organism>
<evidence type="ECO:0000256" key="1">
    <source>
        <dbReference type="SAM" id="MobiDB-lite"/>
    </source>
</evidence>
<dbReference type="PANTHER" id="PTHR37314">
    <property type="entry name" value="SLR0142 PROTEIN"/>
    <property type="match status" value="1"/>
</dbReference>
<keyword evidence="2" id="KW-0472">Membrane</keyword>
<dbReference type="EMBL" id="BAAAZP010000124">
    <property type="protein sequence ID" value="GAA3692370.1"/>
    <property type="molecule type" value="Genomic_DNA"/>
</dbReference>
<evidence type="ECO:0000313" key="4">
    <source>
        <dbReference type="Proteomes" id="UP001500902"/>
    </source>
</evidence>
<name>A0ABP7CQ30_9ACTN</name>
<keyword evidence="2" id="KW-1133">Transmembrane helix</keyword>